<dbReference type="PANTHER" id="PTHR45866:SF1">
    <property type="entry name" value="DNA GYRASE SUBUNIT B, MITOCHONDRIAL"/>
    <property type="match status" value="1"/>
</dbReference>
<protein>
    <recommendedName>
        <fullName evidence="10">DNA gyrase subunit B</fullName>
        <ecNumber evidence="10">5.6.2.2</ecNumber>
    </recommendedName>
</protein>
<dbReference type="InterPro" id="IPR000565">
    <property type="entry name" value="Topo_IIA_B"/>
</dbReference>
<evidence type="ECO:0000256" key="4">
    <source>
        <dbReference type="ARBA" id="ARBA00022741"/>
    </source>
</evidence>
<feature type="binding site" evidence="10">
    <location>
        <position position="502"/>
    </location>
    <ligand>
        <name>Mg(2+)</name>
        <dbReference type="ChEBI" id="CHEBI:18420"/>
        <label>2</label>
    </ligand>
</feature>
<keyword evidence="10" id="KW-0963">Cytoplasm</keyword>
<evidence type="ECO:0000256" key="2">
    <source>
        <dbReference type="ARBA" id="ARBA00010708"/>
    </source>
</evidence>
<dbReference type="EC" id="5.6.2.2" evidence="10"/>
<dbReference type="NCBIfam" id="NF011501">
    <property type="entry name" value="PRK14939.1"/>
    <property type="match status" value="1"/>
</dbReference>
<dbReference type="InterPro" id="IPR014721">
    <property type="entry name" value="Ribsml_uS5_D2-typ_fold_subgr"/>
</dbReference>
<dbReference type="InterPro" id="IPR034160">
    <property type="entry name" value="TOPRIM_GyrB"/>
</dbReference>
<keyword evidence="4 10" id="KW-0547">Nucleotide-binding</keyword>
<dbReference type="InterPro" id="IPR001241">
    <property type="entry name" value="Topo_IIA"/>
</dbReference>
<dbReference type="NCBIfam" id="TIGR01059">
    <property type="entry name" value="gyrB"/>
    <property type="match status" value="1"/>
</dbReference>
<evidence type="ECO:0000256" key="3">
    <source>
        <dbReference type="ARBA" id="ARBA00022723"/>
    </source>
</evidence>
<evidence type="ECO:0000256" key="9">
    <source>
        <dbReference type="ARBA" id="ARBA00023235"/>
    </source>
</evidence>
<keyword evidence="7 10" id="KW-0799">Topoisomerase</keyword>
<dbReference type="Pfam" id="PF01751">
    <property type="entry name" value="Toprim"/>
    <property type="match status" value="1"/>
</dbReference>
<dbReference type="InterPro" id="IPR002288">
    <property type="entry name" value="DNA_gyrase_B_C"/>
</dbReference>
<comment type="subunit">
    <text evidence="10">Heterotetramer, composed of two GyrA and two GyrB chains. In the heterotetramer, GyrA contains the active site tyrosine that forms a transient covalent intermediate with DNA, while GyrB binds cofactors and catalyzes ATP hydrolysis.</text>
</comment>
<comment type="miscellaneous">
    <text evidence="10">Few gyrases are as efficient as E.coli at forming negative supercoils. Not all organisms have 2 type II topoisomerases; in organisms with a single type II topoisomerase this enzyme also has to decatenate newly replicated chromosomes.</text>
</comment>
<keyword evidence="13" id="KW-1185">Reference proteome</keyword>
<dbReference type="EMBL" id="CP065938">
    <property type="protein sequence ID" value="UWX06768.1"/>
    <property type="molecule type" value="Genomic_DNA"/>
</dbReference>
<comment type="similarity">
    <text evidence="2 10">Belongs to the type II topoisomerase GyrB family.</text>
</comment>
<dbReference type="CDD" id="cd16928">
    <property type="entry name" value="HATPase_GyrB-like"/>
    <property type="match status" value="1"/>
</dbReference>
<dbReference type="Gene3D" id="3.30.230.10">
    <property type="match status" value="1"/>
</dbReference>
<dbReference type="Proteomes" id="UP001058120">
    <property type="component" value="Chromosome"/>
</dbReference>
<keyword evidence="3 10" id="KW-0479">Metal-binding</keyword>
<dbReference type="InterPro" id="IPR006171">
    <property type="entry name" value="TOPRIM_dom"/>
</dbReference>
<evidence type="ECO:0000256" key="8">
    <source>
        <dbReference type="ARBA" id="ARBA00023125"/>
    </source>
</evidence>
<dbReference type="Pfam" id="PF00204">
    <property type="entry name" value="DNA_gyraseB"/>
    <property type="match status" value="1"/>
</dbReference>
<dbReference type="SUPFAM" id="SSF56719">
    <property type="entry name" value="Type II DNA topoisomerase"/>
    <property type="match status" value="1"/>
</dbReference>
<dbReference type="Gene3D" id="3.30.565.10">
    <property type="entry name" value="Histidine kinase-like ATPase, C-terminal domain"/>
    <property type="match status" value="1"/>
</dbReference>
<evidence type="ECO:0000256" key="6">
    <source>
        <dbReference type="ARBA" id="ARBA00022842"/>
    </source>
</evidence>
<dbReference type="PROSITE" id="PS50880">
    <property type="entry name" value="TOPRIM"/>
    <property type="match status" value="1"/>
</dbReference>
<organism evidence="12 13">
    <name type="scientific">Taurinivorans muris</name>
    <dbReference type="NCBI Taxonomy" id="2787751"/>
    <lineage>
        <taxon>Bacteria</taxon>
        <taxon>Pseudomonadati</taxon>
        <taxon>Thermodesulfobacteriota</taxon>
        <taxon>Desulfovibrionia</taxon>
        <taxon>Desulfovibrionales</taxon>
        <taxon>Desulfovibrionaceae</taxon>
        <taxon>Taurinivorans</taxon>
    </lineage>
</organism>
<comment type="subcellular location">
    <subcellularLocation>
        <location evidence="10">Cytoplasm</location>
    </subcellularLocation>
</comment>
<dbReference type="Pfam" id="PF02518">
    <property type="entry name" value="HATPase_c"/>
    <property type="match status" value="1"/>
</dbReference>
<dbReference type="HAMAP" id="MF_01898">
    <property type="entry name" value="GyrB"/>
    <property type="match status" value="1"/>
</dbReference>
<dbReference type="PRINTS" id="PR00418">
    <property type="entry name" value="TPI2FAMILY"/>
</dbReference>
<dbReference type="InterPro" id="IPR036890">
    <property type="entry name" value="HATPase_C_sf"/>
</dbReference>
<feature type="binding site" evidence="10">
    <location>
        <position position="500"/>
    </location>
    <ligand>
        <name>Mg(2+)</name>
        <dbReference type="ChEBI" id="CHEBI:18420"/>
        <label>1</label>
        <note>catalytic</note>
    </ligand>
</feature>
<dbReference type="InterPro" id="IPR013506">
    <property type="entry name" value="Topo_IIA_bsu_dom2"/>
</dbReference>
<evidence type="ECO:0000313" key="12">
    <source>
        <dbReference type="EMBL" id="UWX06768.1"/>
    </source>
</evidence>
<dbReference type="SMART" id="SM00387">
    <property type="entry name" value="HATPase_c"/>
    <property type="match status" value="1"/>
</dbReference>
<keyword evidence="6 10" id="KW-0460">Magnesium</keyword>
<dbReference type="SMART" id="SM00433">
    <property type="entry name" value="TOP2c"/>
    <property type="match status" value="1"/>
</dbReference>
<evidence type="ECO:0000256" key="1">
    <source>
        <dbReference type="ARBA" id="ARBA00000185"/>
    </source>
</evidence>
<dbReference type="SUPFAM" id="SSF55874">
    <property type="entry name" value="ATPase domain of HSP90 chaperone/DNA topoisomerase II/histidine kinase"/>
    <property type="match status" value="1"/>
</dbReference>
<comment type="cofactor">
    <cofactor evidence="10">
        <name>Mg(2+)</name>
        <dbReference type="ChEBI" id="CHEBI:18420"/>
    </cofactor>
    <cofactor evidence="10">
        <name>Mn(2+)</name>
        <dbReference type="ChEBI" id="CHEBI:29035"/>
    </cofactor>
    <cofactor evidence="10">
        <name>Ca(2+)</name>
        <dbReference type="ChEBI" id="CHEBI:29108"/>
    </cofactor>
    <text evidence="10">Binds two Mg(2+) per subunit. The magnesium ions form salt bridges with both the protein and the DNA. Can also accept other divalent metal cations, such as Mn(2+) or Ca(2+).</text>
</comment>
<dbReference type="PROSITE" id="PS00177">
    <property type="entry name" value="TOPOISOMERASE_II"/>
    <property type="match status" value="1"/>
</dbReference>
<dbReference type="SUPFAM" id="SSF54211">
    <property type="entry name" value="Ribosomal protein S5 domain 2-like"/>
    <property type="match status" value="1"/>
</dbReference>
<gene>
    <name evidence="10 12" type="primary">gyrB</name>
    <name evidence="12" type="ORF">JBF11_07600</name>
</gene>
<dbReference type="CDD" id="cd03366">
    <property type="entry name" value="TOPRIM_TopoIIA_GyrB"/>
    <property type="match status" value="1"/>
</dbReference>
<keyword evidence="5 10" id="KW-0067">ATP-binding</keyword>
<feature type="binding site" evidence="10">
    <location>
        <position position="500"/>
    </location>
    <ligand>
        <name>Mg(2+)</name>
        <dbReference type="ChEBI" id="CHEBI:18420"/>
        <label>2</label>
    </ligand>
</feature>
<dbReference type="PRINTS" id="PR01159">
    <property type="entry name" value="DNAGYRASEB"/>
</dbReference>
<evidence type="ECO:0000256" key="5">
    <source>
        <dbReference type="ARBA" id="ARBA00022840"/>
    </source>
</evidence>
<dbReference type="CDD" id="cd00822">
    <property type="entry name" value="TopoII_Trans_DNA_gyrase"/>
    <property type="match status" value="1"/>
</dbReference>
<reference evidence="12" key="1">
    <citation type="submission" date="2020-12" db="EMBL/GenBank/DDBJ databases">
        <title>Taurinivorans muris gen. nov., sp. nov., fundamental and realized metabolic niche of a ubiquitous sulfidogenic bacterium in the murine intestine.</title>
        <authorList>
            <person name="Ye H."/>
            <person name="Hanson B.T."/>
            <person name="Loy A."/>
        </authorList>
    </citation>
    <scope>NUCLEOTIDE SEQUENCE</scope>
    <source>
        <strain evidence="12">LT0009</strain>
    </source>
</reference>
<dbReference type="Pfam" id="PF00986">
    <property type="entry name" value="DNA_gyraseB_C"/>
    <property type="match status" value="1"/>
</dbReference>
<dbReference type="NCBIfam" id="NF004189">
    <property type="entry name" value="PRK05644.1"/>
    <property type="match status" value="1"/>
</dbReference>
<dbReference type="PANTHER" id="PTHR45866">
    <property type="entry name" value="DNA GYRASE/TOPOISOMERASE SUBUNIT B"/>
    <property type="match status" value="1"/>
</dbReference>
<keyword evidence="8" id="KW-0238">DNA-binding</keyword>
<evidence type="ECO:0000313" key="13">
    <source>
        <dbReference type="Proteomes" id="UP001058120"/>
    </source>
</evidence>
<dbReference type="InterPro" id="IPR020568">
    <property type="entry name" value="Ribosomal_Su5_D2-typ_SF"/>
</dbReference>
<dbReference type="InterPro" id="IPR018522">
    <property type="entry name" value="TopoIIA_CS"/>
</dbReference>
<feature type="binding site" evidence="10">
    <location>
        <position position="427"/>
    </location>
    <ligand>
        <name>Mg(2+)</name>
        <dbReference type="ChEBI" id="CHEBI:18420"/>
        <label>1</label>
        <note>catalytic</note>
    </ligand>
</feature>
<keyword evidence="9 10" id="KW-0413">Isomerase</keyword>
<dbReference type="InterPro" id="IPR003594">
    <property type="entry name" value="HATPase_dom"/>
</dbReference>
<name>A0ABY5Y3M3_9BACT</name>
<evidence type="ECO:0000256" key="10">
    <source>
        <dbReference type="HAMAP-Rule" id="MF_01898"/>
    </source>
</evidence>
<evidence type="ECO:0000256" key="7">
    <source>
        <dbReference type="ARBA" id="ARBA00023029"/>
    </source>
</evidence>
<evidence type="ECO:0000259" key="11">
    <source>
        <dbReference type="PROSITE" id="PS50880"/>
    </source>
</evidence>
<feature type="domain" description="Toprim" evidence="11">
    <location>
        <begin position="421"/>
        <end position="535"/>
    </location>
</feature>
<comment type="function">
    <text evidence="10">A type II topoisomerase that negatively supercoils closed circular double-stranded (ds) DNA in an ATP-dependent manner to modulate DNA topology and maintain chromosomes in an underwound state. Negative supercoiling favors strand separation, and DNA replication, transcription, recombination and repair, all of which involve strand separation. Also able to catalyze the interconversion of other topological isomers of dsDNA rings, including catenanes and knotted rings. Type II topoisomerases break and join 2 DNA strands simultaneously in an ATP-dependent manner.</text>
</comment>
<feature type="site" description="Interaction with DNA" evidence="10">
    <location>
        <position position="455"/>
    </location>
</feature>
<feature type="site" description="Interaction with DNA" evidence="10">
    <location>
        <position position="452"/>
    </location>
</feature>
<dbReference type="InterPro" id="IPR011557">
    <property type="entry name" value="GyrB"/>
</dbReference>
<proteinExistence type="inferred from homology"/>
<dbReference type="InterPro" id="IPR013760">
    <property type="entry name" value="Topo_IIA-like_dom_sf"/>
</dbReference>
<dbReference type="Gene3D" id="3.40.50.670">
    <property type="match status" value="2"/>
</dbReference>
<comment type="catalytic activity">
    <reaction evidence="1 10">
        <text>ATP-dependent breakage, passage and rejoining of double-stranded DNA.</text>
        <dbReference type="EC" id="5.6.2.2"/>
    </reaction>
</comment>
<sequence>MNTKSTSNYDASAITILEGLAAVRKRPAMYIGSTDIRGLHHLVYEVVDNSIDEAMAGYCDKIEVILHVDNSVTVRDNGRGIPVDIHPKEGIPAVQVVMTKLHAGGKFDNNAYKVSGGLHGVGVSCVNALSEWLEVTIRRDGKRYRQRYERGTPVTEVIEVGEAEGHGTRVHFLPDDQIFETNEFSFDILAKRFEELAYLNKGIEIECTDERTNEVHVYKAEGGIYQFVQDLNSEKQPLHRIIEKEGVQDGVSVEFALQYNATYKENVHTFANNIRTVEGGTHLAGFKTALTRAINAYIKEQPDLTKKMKGESLTGDDVREGLTAIVSVKLPQPQFEGQTKTKLGNSEVTGIVQGIVYSSLSEFFGENPKEARLIIDKAVDASRAREAARRAKDLVRRKGLLSENSLPGKLADCQSKDAAECEIFIVEGDSAGGSAKSGRNPNTQAILPLRGKILNTERTRFDRMLTSQEIKNMITAMGIGIGDDTDYNKLRYHKIIIMTDADVDGSHIRTLMLTFFFRQYEELIRRGHLYIAQPPLFRVAKKAAKFEKYLKDEKALDDFLFERLSTGVRLENAEGKSFAGNDLINILQSIDFLQARMIEAENSGIERSLFLSLLNVKEENPEEEIARNKSIPEAVSEYMRNCGYAVNLEIEEHEEEERIFVVFENKSGHRTRLALEFFHAKMYKTAKQTIQALKNECGSFPFKLEGGESTVEVVDYFDLREKAFTEARKGYQIQRYKGLGEMNPDQLWTTTMNPENRTLLQVNIENAESASNAFEELMGDRVEPRRDYIIRNALQAGELDI</sequence>
<accession>A0ABY5Y3M3</accession>
<dbReference type="InterPro" id="IPR013759">
    <property type="entry name" value="Topo_IIA_B_C"/>
</dbReference>